<evidence type="ECO:0000313" key="3">
    <source>
        <dbReference type="EMBL" id="KAK9871641.1"/>
    </source>
</evidence>
<protein>
    <submittedName>
        <fullName evidence="3">Uncharacterized protein</fullName>
    </submittedName>
</protein>
<dbReference type="EMBL" id="JARQZJ010000006">
    <property type="protein sequence ID" value="KAK9871641.1"/>
    <property type="molecule type" value="Genomic_DNA"/>
</dbReference>
<gene>
    <name evidence="3" type="ORF">WA026_013021</name>
</gene>
<keyword evidence="2" id="KW-0812">Transmembrane</keyword>
<keyword evidence="4" id="KW-1185">Reference proteome</keyword>
<proteinExistence type="predicted"/>
<organism evidence="3 4">
    <name type="scientific">Henosepilachna vigintioctopunctata</name>
    <dbReference type="NCBI Taxonomy" id="420089"/>
    <lineage>
        <taxon>Eukaryota</taxon>
        <taxon>Metazoa</taxon>
        <taxon>Ecdysozoa</taxon>
        <taxon>Arthropoda</taxon>
        <taxon>Hexapoda</taxon>
        <taxon>Insecta</taxon>
        <taxon>Pterygota</taxon>
        <taxon>Neoptera</taxon>
        <taxon>Endopterygota</taxon>
        <taxon>Coleoptera</taxon>
        <taxon>Polyphaga</taxon>
        <taxon>Cucujiformia</taxon>
        <taxon>Coccinelloidea</taxon>
        <taxon>Coccinellidae</taxon>
        <taxon>Epilachninae</taxon>
        <taxon>Epilachnini</taxon>
        <taxon>Henosepilachna</taxon>
    </lineage>
</organism>
<keyword evidence="2" id="KW-1133">Transmembrane helix</keyword>
<dbReference type="InterPro" id="IPR031720">
    <property type="entry name" value="DUF4728"/>
</dbReference>
<evidence type="ECO:0000313" key="4">
    <source>
        <dbReference type="Proteomes" id="UP001431783"/>
    </source>
</evidence>
<keyword evidence="2" id="KW-0472">Membrane</keyword>
<feature type="region of interest" description="Disordered" evidence="1">
    <location>
        <begin position="131"/>
        <end position="227"/>
    </location>
</feature>
<accession>A0AAW1TU25</accession>
<evidence type="ECO:0000256" key="2">
    <source>
        <dbReference type="SAM" id="Phobius"/>
    </source>
</evidence>
<dbReference type="Pfam" id="PF15860">
    <property type="entry name" value="DUF4728"/>
    <property type="match status" value="1"/>
</dbReference>
<dbReference type="AlphaFoldDB" id="A0AAW1TU25"/>
<evidence type="ECO:0000256" key="1">
    <source>
        <dbReference type="SAM" id="MobiDB-lite"/>
    </source>
</evidence>
<feature type="transmembrane region" description="Helical" evidence="2">
    <location>
        <begin position="32"/>
        <end position="54"/>
    </location>
</feature>
<feature type="compositionally biased region" description="Polar residues" evidence="1">
    <location>
        <begin position="215"/>
        <end position="227"/>
    </location>
</feature>
<name>A0AAW1TU25_9CUCU</name>
<sequence>MHKNIEIQYEKLKLRTVYEWLTSIPFFQDCKLLLLPWIVNLVVFTILDLLYVFYNLFEHALKWNPFISILITLDLFITCLHLYALLCVISQYQELKAGRGRAEDEQNLRIPNIHYSNQPTATSYLSTTRRPMTTCDARPTPTQSPTGPVPPVSFLSDDVSPNSHQKTRKSVKFPDHSNHQNNARNGSQLLTIEVKVPPSPKSGSGSGSDTAPLIGSTNAEDTSQSTL</sequence>
<feature type="compositionally biased region" description="Polar residues" evidence="1">
    <location>
        <begin position="179"/>
        <end position="190"/>
    </location>
</feature>
<feature type="transmembrane region" description="Helical" evidence="2">
    <location>
        <begin position="66"/>
        <end position="89"/>
    </location>
</feature>
<dbReference type="PANTHER" id="PTHR36694">
    <property type="entry name" value="PASIFLORA 1, ISOFORM A-RELATED"/>
    <property type="match status" value="1"/>
</dbReference>
<reference evidence="3 4" key="1">
    <citation type="submission" date="2023-03" db="EMBL/GenBank/DDBJ databases">
        <title>Genome insight into feeding habits of ladybird beetles.</title>
        <authorList>
            <person name="Li H.-S."/>
            <person name="Huang Y.-H."/>
            <person name="Pang H."/>
        </authorList>
    </citation>
    <scope>NUCLEOTIDE SEQUENCE [LARGE SCALE GENOMIC DNA]</scope>
    <source>
        <strain evidence="3">SYSU_2023b</strain>
        <tissue evidence="3">Whole body</tissue>
    </source>
</reference>
<comment type="caution">
    <text evidence="3">The sequence shown here is derived from an EMBL/GenBank/DDBJ whole genome shotgun (WGS) entry which is preliminary data.</text>
</comment>
<dbReference type="PANTHER" id="PTHR36694:SF11">
    <property type="entry name" value="LP21121P-RELATED"/>
    <property type="match status" value="1"/>
</dbReference>
<dbReference type="Proteomes" id="UP001431783">
    <property type="component" value="Unassembled WGS sequence"/>
</dbReference>